<dbReference type="AlphaFoldDB" id="A0A1Y1CDN4"/>
<dbReference type="Pfam" id="PF14322">
    <property type="entry name" value="SusD-like_3"/>
    <property type="match status" value="1"/>
</dbReference>
<evidence type="ECO:0000259" key="7">
    <source>
        <dbReference type="Pfam" id="PF14322"/>
    </source>
</evidence>
<dbReference type="Proteomes" id="UP000218267">
    <property type="component" value="Chromosome"/>
</dbReference>
<dbReference type="EMBL" id="AP018042">
    <property type="protein sequence ID" value="BAX78444.1"/>
    <property type="molecule type" value="Genomic_DNA"/>
</dbReference>
<comment type="similarity">
    <text evidence="2">Belongs to the SusD family.</text>
</comment>
<dbReference type="InterPro" id="IPR033985">
    <property type="entry name" value="SusD-like_N"/>
</dbReference>
<evidence type="ECO:0000256" key="2">
    <source>
        <dbReference type="ARBA" id="ARBA00006275"/>
    </source>
</evidence>
<evidence type="ECO:0000313" key="9">
    <source>
        <dbReference type="Proteomes" id="UP000218267"/>
    </source>
</evidence>
<dbReference type="CDD" id="cd08977">
    <property type="entry name" value="SusD"/>
    <property type="match status" value="1"/>
</dbReference>
<evidence type="ECO:0000256" key="5">
    <source>
        <dbReference type="ARBA" id="ARBA00023237"/>
    </source>
</evidence>
<protein>
    <submittedName>
        <fullName evidence="8">Carbohydrate-binding protein</fullName>
    </submittedName>
</protein>
<evidence type="ECO:0000256" key="1">
    <source>
        <dbReference type="ARBA" id="ARBA00004442"/>
    </source>
</evidence>
<name>A0A1Y1CDN4_9BACT</name>
<dbReference type="KEGG" id="mbas:ALGA_0049"/>
<dbReference type="SUPFAM" id="SSF48452">
    <property type="entry name" value="TPR-like"/>
    <property type="match status" value="1"/>
</dbReference>
<keyword evidence="9" id="KW-1185">Reference proteome</keyword>
<proteinExistence type="inferred from homology"/>
<gene>
    <name evidence="8" type="ORF">ALGA_0049</name>
</gene>
<comment type="subcellular location">
    <subcellularLocation>
        <location evidence="1">Cell outer membrane</location>
    </subcellularLocation>
</comment>
<evidence type="ECO:0000313" key="8">
    <source>
        <dbReference type="EMBL" id="BAX78444.1"/>
    </source>
</evidence>
<accession>A0A1Y1CDN4</accession>
<evidence type="ECO:0000256" key="3">
    <source>
        <dbReference type="ARBA" id="ARBA00022729"/>
    </source>
</evidence>
<dbReference type="GO" id="GO:0009279">
    <property type="term" value="C:cell outer membrane"/>
    <property type="evidence" value="ECO:0007669"/>
    <property type="project" value="UniProtKB-SubCell"/>
</dbReference>
<dbReference type="Gene3D" id="1.25.40.390">
    <property type="match status" value="1"/>
</dbReference>
<feature type="domain" description="SusD-like N-terminal" evidence="7">
    <location>
        <begin position="101"/>
        <end position="224"/>
    </location>
</feature>
<organism evidence="8 9">
    <name type="scientific">Labilibaculum antarcticum</name>
    <dbReference type="NCBI Taxonomy" id="1717717"/>
    <lineage>
        <taxon>Bacteria</taxon>
        <taxon>Pseudomonadati</taxon>
        <taxon>Bacteroidota</taxon>
        <taxon>Bacteroidia</taxon>
        <taxon>Marinilabiliales</taxon>
        <taxon>Marinifilaceae</taxon>
        <taxon>Labilibaculum</taxon>
    </lineage>
</organism>
<dbReference type="InterPro" id="IPR011990">
    <property type="entry name" value="TPR-like_helical_dom_sf"/>
</dbReference>
<dbReference type="InterPro" id="IPR012944">
    <property type="entry name" value="SusD_RagB_dom"/>
</dbReference>
<reference evidence="9" key="2">
    <citation type="journal article" date="2020" name="Antonie Van Leeuwenhoek">
        <title>Labilibaculum antarcticum sp. nov., a novel facultative anaerobic, psychrotorelant bacterium isolated from marine sediment of Antarctica.</title>
        <authorList>
            <person name="Watanabe M."/>
            <person name="Kojima H."/>
            <person name="Fukui M."/>
        </authorList>
    </citation>
    <scope>NUCLEOTIDE SEQUENCE [LARGE SCALE GENOMIC DNA]</scope>
    <source>
        <strain evidence="9">SPP2</strain>
    </source>
</reference>
<keyword evidence="4" id="KW-0472">Membrane</keyword>
<evidence type="ECO:0000256" key="4">
    <source>
        <dbReference type="ARBA" id="ARBA00023136"/>
    </source>
</evidence>
<dbReference type="RefSeq" id="WP_096427385.1">
    <property type="nucleotide sequence ID" value="NZ_AP018042.1"/>
</dbReference>
<sequence length="506" mass="56371">MKRNIYSYLIMLIFGGLMLSSMVSCEDLDEGSLGAVSGDSFYADELSLESGVTGMFGLMNRACWGVDILAAYTGADDLTTHNGGNKWVFREGDTFALTGGNGRTIGIWNAYYRAINAANTFIEKAHPEGVDEAVVNNTLANAYFVRALLYFRLTTVFGDVPLPLTSSPDYEMLKTPSREVITQVISDLKFVEQWAVNARDTDVSVVDGHATKTAAKAFIAKAYMQLTGWPYGETDKWADVKSYTKQIIDANVYSLMDDYMHNFGEPWENNKEIIFAHQYKRQPWPISGESRWYGAFWAAWMDMFIEWNFYSGFPDGYRKNATTSTTSVDAITYAHPVNTKLLYGTIQGRPEFLHTWQSHNDVAAMRYAEVLLMYAEACANTGAEADAINYLNMVKRRAYAGGATTSDEVAALGAGFWEDADASVDYTAAQLSSKQAIIDAIVKERAYEFVSEIGGNRWLDLVRLEKVGTVNALRDSREVPLVGDPNNKALWYAPIPETEIDLNPNL</sequence>
<dbReference type="PROSITE" id="PS51257">
    <property type="entry name" value="PROKAR_LIPOPROTEIN"/>
    <property type="match status" value="1"/>
</dbReference>
<feature type="domain" description="RagB/SusD" evidence="6">
    <location>
        <begin position="320"/>
        <end position="506"/>
    </location>
</feature>
<keyword evidence="3" id="KW-0732">Signal</keyword>
<evidence type="ECO:0000259" key="6">
    <source>
        <dbReference type="Pfam" id="PF07980"/>
    </source>
</evidence>
<keyword evidence="5" id="KW-0998">Cell outer membrane</keyword>
<dbReference type="OrthoDB" id="5694214at2"/>
<dbReference type="Pfam" id="PF07980">
    <property type="entry name" value="SusD_RagB"/>
    <property type="match status" value="1"/>
</dbReference>
<reference evidence="8 9" key="1">
    <citation type="journal article" date="2018" name="Mar. Genomics">
        <title>Complete genome sequence of Marinifilaceae bacterium strain SPP2, isolated from the Antarctic marine sediment.</title>
        <authorList>
            <person name="Watanabe M."/>
            <person name="Kojima H."/>
            <person name="Fukui M."/>
        </authorList>
    </citation>
    <scope>NUCLEOTIDE SEQUENCE [LARGE SCALE GENOMIC DNA]</scope>
    <source>
        <strain evidence="8 9">SPP2</strain>
    </source>
</reference>